<dbReference type="SUPFAM" id="SSF117987">
    <property type="entry name" value="CRISPR-associated protein"/>
    <property type="match status" value="2"/>
</dbReference>
<dbReference type="CDD" id="cd09727">
    <property type="entry name" value="Cas6_I-E"/>
    <property type="match status" value="1"/>
</dbReference>
<dbReference type="Gene3D" id="3.30.70.1200">
    <property type="entry name" value="Crispr-associated protein, domain 1"/>
    <property type="match status" value="1"/>
</dbReference>
<proteinExistence type="predicted"/>
<reference evidence="1 2" key="1">
    <citation type="submission" date="2016-11" db="EMBL/GenBank/DDBJ databases">
        <title>Rahnella oryzae sp. nov., isolated from rice root.</title>
        <authorList>
            <person name="Zhang X.-X."/>
            <person name="Zhang J."/>
        </authorList>
    </citation>
    <scope>NUCLEOTIDE SEQUENCE [LARGE SCALE GENOMIC DNA]</scope>
    <source>
        <strain evidence="1 2">J11-6</strain>
    </source>
</reference>
<dbReference type="OrthoDB" id="9795689at2"/>
<dbReference type="STRING" id="2034155.BMI79_07065"/>
<dbReference type="Pfam" id="PF08798">
    <property type="entry name" value="CRISPR_assoc"/>
    <property type="match status" value="1"/>
</dbReference>
<evidence type="ECO:0000313" key="2">
    <source>
        <dbReference type="Proteomes" id="UP000216021"/>
    </source>
</evidence>
<organism evidence="1 2">
    <name type="scientific">Serratia oryzae</name>
    <dbReference type="NCBI Taxonomy" id="2034155"/>
    <lineage>
        <taxon>Bacteria</taxon>
        <taxon>Pseudomonadati</taxon>
        <taxon>Pseudomonadota</taxon>
        <taxon>Gammaproteobacteria</taxon>
        <taxon>Enterobacterales</taxon>
        <taxon>Yersiniaceae</taxon>
        <taxon>Serratia</taxon>
    </lineage>
</organism>
<dbReference type="SMART" id="SM01101">
    <property type="entry name" value="CRISPR_assoc"/>
    <property type="match status" value="1"/>
</dbReference>
<dbReference type="AlphaFoldDB" id="A0A1S8CNI0"/>
<dbReference type="Gene3D" id="3.30.70.1210">
    <property type="entry name" value="Crispr-associated protein, domain 2"/>
    <property type="match status" value="1"/>
</dbReference>
<comment type="caution">
    <text evidence="1">The sequence shown here is derived from an EMBL/GenBank/DDBJ whole genome shotgun (WGS) entry which is preliminary data.</text>
</comment>
<dbReference type="NCBIfam" id="TIGR01907">
    <property type="entry name" value="casE_Cse3"/>
    <property type="match status" value="1"/>
</dbReference>
<evidence type="ECO:0000313" key="1">
    <source>
        <dbReference type="EMBL" id="OMQ24808.1"/>
    </source>
</evidence>
<dbReference type="Proteomes" id="UP000216021">
    <property type="component" value="Unassembled WGS sequence"/>
</dbReference>
<keyword evidence="2" id="KW-1185">Reference proteome</keyword>
<name>A0A1S8CNI0_9GAMM</name>
<gene>
    <name evidence="1" type="ORF">BMI79_07065</name>
</gene>
<dbReference type="InterPro" id="IPR010179">
    <property type="entry name" value="CRISPR-assoc_prot_Cse3"/>
</dbReference>
<protein>
    <submittedName>
        <fullName evidence="1">Type I-E CRISPR-associated protein Cas6/Cse3/CasE</fullName>
    </submittedName>
</protein>
<sequence>MHLSRLILNPRSKEARRDLANPYELHRTLARAFVPDEETAPARFLWRLEATANWQQPQLLVQSQTEGNWGPLCDLPYYLQGEVQEKRFAPEPWLEQHGSYRFRLQANPTVTRDGKRRGLCSEEEQLAWLARQGDRHGFSLVHALVCNSVMQHGRKGTSRLSVLTATFEGYLQVVDPHALRNALCEGIGPAKSLGCGLLSLGKD</sequence>
<dbReference type="EMBL" id="MOXD01000003">
    <property type="protein sequence ID" value="OMQ24808.1"/>
    <property type="molecule type" value="Genomic_DNA"/>
</dbReference>
<accession>A0A1S8CNI0</accession>